<protein>
    <recommendedName>
        <fullName evidence="11">Probable nicotinate-nucleotide pyrophosphorylase [carboxylating]</fullName>
        <ecNumber evidence="5">2.4.2.19</ecNumber>
    </recommendedName>
    <alternativeName>
        <fullName evidence="9">Quinolinate phosphoribosyltransferase [decarboxylating]</fullName>
    </alternativeName>
</protein>
<comment type="caution">
    <text evidence="16">The sequence shown here is derived from an EMBL/GenBank/DDBJ whole genome shotgun (WGS) entry which is preliminary data.</text>
</comment>
<dbReference type="InterPro" id="IPR036068">
    <property type="entry name" value="Nicotinate_pribotase-like_C"/>
</dbReference>
<feature type="binding site" evidence="13">
    <location>
        <position position="164"/>
    </location>
    <ligand>
        <name>substrate</name>
    </ligand>
</feature>
<dbReference type="EC" id="2.4.2.19" evidence="5"/>
<dbReference type="eggNOG" id="COG0157">
    <property type="taxonomic scope" value="Bacteria"/>
</dbReference>
<evidence type="ECO:0000256" key="8">
    <source>
        <dbReference type="ARBA" id="ARBA00022679"/>
    </source>
</evidence>
<dbReference type="STRING" id="314278.NB231_07542"/>
<dbReference type="AlphaFoldDB" id="A4BTA3"/>
<dbReference type="PANTHER" id="PTHR32179:SF3">
    <property type="entry name" value="NICOTINATE-NUCLEOTIDE PYROPHOSPHORYLASE [CARBOXYLATING]"/>
    <property type="match status" value="1"/>
</dbReference>
<evidence type="ECO:0000256" key="1">
    <source>
        <dbReference type="ARBA" id="ARBA00003237"/>
    </source>
</evidence>
<dbReference type="InterPro" id="IPR013785">
    <property type="entry name" value="Aldolase_TIM"/>
</dbReference>
<dbReference type="InterPro" id="IPR027277">
    <property type="entry name" value="NadC/ModD"/>
</dbReference>
<evidence type="ECO:0000256" key="13">
    <source>
        <dbReference type="PIRSR" id="PIRSR006250-1"/>
    </source>
</evidence>
<dbReference type="GO" id="GO:0005737">
    <property type="term" value="C:cytoplasm"/>
    <property type="evidence" value="ECO:0007669"/>
    <property type="project" value="TreeGrafter"/>
</dbReference>
<dbReference type="InterPro" id="IPR004393">
    <property type="entry name" value="NadC"/>
</dbReference>
<keyword evidence="17" id="KW-1185">Reference proteome</keyword>
<dbReference type="CDD" id="cd01572">
    <property type="entry name" value="QPRTase"/>
    <property type="match status" value="1"/>
</dbReference>
<dbReference type="RefSeq" id="WP_005001064.1">
    <property type="nucleotide sequence ID" value="NZ_CH672427.1"/>
</dbReference>
<evidence type="ECO:0000256" key="3">
    <source>
        <dbReference type="ARBA" id="ARBA00009400"/>
    </source>
</evidence>
<dbReference type="InterPro" id="IPR037128">
    <property type="entry name" value="Quinolinate_PRibosylTase_N_sf"/>
</dbReference>
<dbReference type="GO" id="GO:0009435">
    <property type="term" value="P:NAD+ biosynthetic process"/>
    <property type="evidence" value="ECO:0007669"/>
    <property type="project" value="UniProtKB-UniPathway"/>
</dbReference>
<comment type="similarity">
    <text evidence="3 12">Belongs to the NadC/ModD family.</text>
</comment>
<feature type="binding site" evidence="13">
    <location>
        <position position="154"/>
    </location>
    <ligand>
        <name>substrate</name>
    </ligand>
</feature>
<evidence type="ECO:0000259" key="14">
    <source>
        <dbReference type="Pfam" id="PF01729"/>
    </source>
</evidence>
<keyword evidence="8 12" id="KW-0808">Transferase</keyword>
<dbReference type="NCBIfam" id="TIGR00078">
    <property type="entry name" value="nadC"/>
    <property type="match status" value="1"/>
</dbReference>
<dbReference type="InterPro" id="IPR022412">
    <property type="entry name" value="Quinolinate_PRibosylTrfase_N"/>
</dbReference>
<dbReference type="Gene3D" id="3.90.1170.20">
    <property type="entry name" value="Quinolinate phosphoribosyl transferase, N-terminal domain"/>
    <property type="match status" value="1"/>
</dbReference>
<dbReference type="Gene3D" id="3.20.20.70">
    <property type="entry name" value="Aldolase class I"/>
    <property type="match status" value="1"/>
</dbReference>
<dbReference type="GO" id="GO:0034213">
    <property type="term" value="P:quinolinate catabolic process"/>
    <property type="evidence" value="ECO:0007669"/>
    <property type="project" value="TreeGrafter"/>
</dbReference>
<dbReference type="UniPathway" id="UPA00253">
    <property type="reaction ID" value="UER00331"/>
</dbReference>
<feature type="binding site" evidence="13">
    <location>
        <begin position="130"/>
        <end position="132"/>
    </location>
    <ligand>
        <name>substrate</name>
    </ligand>
</feature>
<feature type="binding site" evidence="13">
    <location>
        <position position="193"/>
    </location>
    <ligand>
        <name>substrate</name>
    </ligand>
</feature>
<feature type="binding site" evidence="13">
    <location>
        <begin position="258"/>
        <end position="260"/>
    </location>
    <ligand>
        <name>substrate</name>
    </ligand>
</feature>
<dbReference type="PANTHER" id="PTHR32179">
    <property type="entry name" value="NICOTINATE-NUCLEOTIDE PYROPHOSPHORYLASE [CARBOXYLATING]"/>
    <property type="match status" value="1"/>
</dbReference>
<feature type="domain" description="Quinolinate phosphoribosyl transferase C-terminal" evidence="14">
    <location>
        <begin position="110"/>
        <end position="273"/>
    </location>
</feature>
<proteinExistence type="inferred from homology"/>
<dbReference type="OrthoDB" id="9782546at2"/>
<feature type="binding site" evidence="13">
    <location>
        <position position="97"/>
    </location>
    <ligand>
        <name>substrate</name>
    </ligand>
</feature>
<evidence type="ECO:0000256" key="2">
    <source>
        <dbReference type="ARBA" id="ARBA00004893"/>
    </source>
</evidence>
<gene>
    <name evidence="16" type="ORF">NB231_07542</name>
</gene>
<accession>A4BTA3</accession>
<organism evidence="16 17">
    <name type="scientific">Nitrococcus mobilis Nb-231</name>
    <dbReference type="NCBI Taxonomy" id="314278"/>
    <lineage>
        <taxon>Bacteria</taxon>
        <taxon>Pseudomonadati</taxon>
        <taxon>Pseudomonadota</taxon>
        <taxon>Gammaproteobacteria</taxon>
        <taxon>Chromatiales</taxon>
        <taxon>Ectothiorhodospiraceae</taxon>
        <taxon>Nitrococcus</taxon>
    </lineage>
</organism>
<comment type="pathway">
    <text evidence="2">Cofactor biosynthesis; NAD(+) biosynthesis; nicotinate D-ribonucleotide from quinolinate: step 1/1.</text>
</comment>
<dbReference type="FunFam" id="3.90.1170.20:FF:000001">
    <property type="entry name" value="Nicotinate-nucleotide diphosphorylase (Carboxylating)"/>
    <property type="match status" value="1"/>
</dbReference>
<dbReference type="EMBL" id="AAOF01000013">
    <property type="protein sequence ID" value="EAR21005.1"/>
    <property type="molecule type" value="Genomic_DNA"/>
</dbReference>
<evidence type="ECO:0000256" key="5">
    <source>
        <dbReference type="ARBA" id="ARBA00011944"/>
    </source>
</evidence>
<name>A4BTA3_9GAMM</name>
<feature type="binding site" evidence="13">
    <location>
        <position position="214"/>
    </location>
    <ligand>
        <name>substrate</name>
    </ligand>
</feature>
<dbReference type="HOGENOM" id="CLU_039622_0_3_6"/>
<evidence type="ECO:0000256" key="12">
    <source>
        <dbReference type="PIRNR" id="PIRNR006250"/>
    </source>
</evidence>
<feature type="binding site" evidence="13">
    <location>
        <begin position="237"/>
        <end position="239"/>
    </location>
    <ligand>
        <name>substrate</name>
    </ligand>
</feature>
<keyword evidence="6" id="KW-0662">Pyridine nucleotide biosynthesis</keyword>
<evidence type="ECO:0000313" key="17">
    <source>
        <dbReference type="Proteomes" id="UP000003374"/>
    </source>
</evidence>
<evidence type="ECO:0000256" key="7">
    <source>
        <dbReference type="ARBA" id="ARBA00022676"/>
    </source>
</evidence>
<evidence type="ECO:0000256" key="9">
    <source>
        <dbReference type="ARBA" id="ARBA00033102"/>
    </source>
</evidence>
<comment type="catalytic activity">
    <reaction evidence="10">
        <text>nicotinate beta-D-ribonucleotide + CO2 + diphosphate = quinolinate + 5-phospho-alpha-D-ribose 1-diphosphate + 2 H(+)</text>
        <dbReference type="Rhea" id="RHEA:12733"/>
        <dbReference type="ChEBI" id="CHEBI:15378"/>
        <dbReference type="ChEBI" id="CHEBI:16526"/>
        <dbReference type="ChEBI" id="CHEBI:29959"/>
        <dbReference type="ChEBI" id="CHEBI:33019"/>
        <dbReference type="ChEBI" id="CHEBI:57502"/>
        <dbReference type="ChEBI" id="CHEBI:58017"/>
        <dbReference type="EC" id="2.4.2.19"/>
    </reaction>
</comment>
<sequence>MCSADQIAADVARALAEDLGSGDLTAALIPEAAAGTATVICREAAVICGTAWFNTVFAQLDPTVQIEWTVQDGARVPAKHILCRLTGSARALLSGERTALNFLQLLCGTASIARAYADALAGTNTRILDTRKTLPGLRAAQKFATRCGGCVNHRMGLYDAILIKENHITAAGSLTAAVHASRQHHPDTAIEVEVENLAQLEEALDVGVDHLLLDNFPLPELATAVLRTAGRAQLEASGNVAIADLPAIAATGVDFISVGALTKHVQAIDLSMRFEPLS</sequence>
<reference evidence="16 17" key="1">
    <citation type="submission" date="2006-02" db="EMBL/GenBank/DDBJ databases">
        <authorList>
            <person name="Waterbury J."/>
            <person name="Ferriera S."/>
            <person name="Johnson J."/>
            <person name="Kravitz S."/>
            <person name="Halpern A."/>
            <person name="Remington K."/>
            <person name="Beeson K."/>
            <person name="Tran B."/>
            <person name="Rogers Y.-H."/>
            <person name="Friedman R."/>
            <person name="Venter J.C."/>
        </authorList>
    </citation>
    <scope>NUCLEOTIDE SEQUENCE [LARGE SCALE GENOMIC DNA]</scope>
    <source>
        <strain evidence="16 17">Nb-231</strain>
    </source>
</reference>
<evidence type="ECO:0000256" key="10">
    <source>
        <dbReference type="ARBA" id="ARBA00047445"/>
    </source>
</evidence>
<evidence type="ECO:0000256" key="6">
    <source>
        <dbReference type="ARBA" id="ARBA00022642"/>
    </source>
</evidence>
<evidence type="ECO:0000256" key="4">
    <source>
        <dbReference type="ARBA" id="ARBA00011218"/>
    </source>
</evidence>
<keyword evidence="7 12" id="KW-0328">Glycosyltransferase</keyword>
<dbReference type="SUPFAM" id="SSF54675">
    <property type="entry name" value="Nicotinate/Quinolinate PRTase N-terminal domain-like"/>
    <property type="match status" value="1"/>
</dbReference>
<dbReference type="SUPFAM" id="SSF51690">
    <property type="entry name" value="Nicotinate/Quinolinate PRTase C-terminal domain-like"/>
    <property type="match status" value="1"/>
</dbReference>
<dbReference type="PIRSF" id="PIRSF006250">
    <property type="entry name" value="NadC_ModD"/>
    <property type="match status" value="1"/>
</dbReference>
<dbReference type="Pfam" id="PF02749">
    <property type="entry name" value="QRPTase_N"/>
    <property type="match status" value="1"/>
</dbReference>
<comment type="subunit">
    <text evidence="4">Hexamer formed by 3 homodimers.</text>
</comment>
<comment type="function">
    <text evidence="1">Involved in the catabolism of quinolinic acid (QA).</text>
</comment>
<feature type="domain" description="Quinolinate phosphoribosyl transferase N-terminal" evidence="15">
    <location>
        <begin position="25"/>
        <end position="107"/>
    </location>
</feature>
<dbReference type="FunFam" id="3.20.20.70:FF:000030">
    <property type="entry name" value="Nicotinate-nucleotide pyrophosphorylase, carboxylating"/>
    <property type="match status" value="1"/>
</dbReference>
<dbReference type="InterPro" id="IPR002638">
    <property type="entry name" value="Quinolinate_PRibosylTrfase_C"/>
</dbReference>
<evidence type="ECO:0000259" key="15">
    <source>
        <dbReference type="Pfam" id="PF02749"/>
    </source>
</evidence>
<evidence type="ECO:0000256" key="11">
    <source>
        <dbReference type="ARBA" id="ARBA00069173"/>
    </source>
</evidence>
<dbReference type="GO" id="GO:0004514">
    <property type="term" value="F:nicotinate-nucleotide diphosphorylase (carboxylating) activity"/>
    <property type="evidence" value="ECO:0007669"/>
    <property type="project" value="UniProtKB-EC"/>
</dbReference>
<dbReference type="Pfam" id="PF01729">
    <property type="entry name" value="QRPTase_C"/>
    <property type="match status" value="1"/>
</dbReference>
<dbReference type="Proteomes" id="UP000003374">
    <property type="component" value="Unassembled WGS sequence"/>
</dbReference>
<evidence type="ECO:0000313" key="16">
    <source>
        <dbReference type="EMBL" id="EAR21005.1"/>
    </source>
</evidence>